<keyword evidence="2" id="KW-1185">Reference proteome</keyword>
<gene>
    <name evidence="1" type="ORF">EWB00_008569</name>
</gene>
<proteinExistence type="predicted"/>
<comment type="caution">
    <text evidence="1">The sequence shown here is derived from an EMBL/GenBank/DDBJ whole genome shotgun (WGS) entry which is preliminary data.</text>
</comment>
<organism evidence="1 2">
    <name type="scientific">Schistosoma japonicum</name>
    <name type="common">Blood fluke</name>
    <dbReference type="NCBI Taxonomy" id="6182"/>
    <lineage>
        <taxon>Eukaryota</taxon>
        <taxon>Metazoa</taxon>
        <taxon>Spiralia</taxon>
        <taxon>Lophotrochozoa</taxon>
        <taxon>Platyhelminthes</taxon>
        <taxon>Trematoda</taxon>
        <taxon>Digenea</taxon>
        <taxon>Strigeidida</taxon>
        <taxon>Schistosomatoidea</taxon>
        <taxon>Schistosomatidae</taxon>
        <taxon>Schistosoma</taxon>
    </lineage>
</organism>
<protein>
    <submittedName>
        <fullName evidence="1">Uncharacterized protein</fullName>
    </submittedName>
</protein>
<feature type="non-terminal residue" evidence="1">
    <location>
        <position position="81"/>
    </location>
</feature>
<dbReference type="AlphaFoldDB" id="A0A4Z2CPU6"/>
<evidence type="ECO:0000313" key="2">
    <source>
        <dbReference type="Proteomes" id="UP000311919"/>
    </source>
</evidence>
<dbReference type="Proteomes" id="UP000311919">
    <property type="component" value="Unassembled WGS sequence"/>
</dbReference>
<accession>A0A4Z2CPU6</accession>
<dbReference type="EMBL" id="SKCS01000479">
    <property type="protein sequence ID" value="TNN06124.1"/>
    <property type="molecule type" value="Genomic_DNA"/>
</dbReference>
<evidence type="ECO:0000313" key="1">
    <source>
        <dbReference type="EMBL" id="TNN06124.1"/>
    </source>
</evidence>
<reference evidence="1 2" key="1">
    <citation type="submission" date="2019-03" db="EMBL/GenBank/DDBJ databases">
        <title>An improved genome assembly of the fluke Schistosoma japonicum.</title>
        <authorList>
            <person name="Hu W."/>
            <person name="Luo F."/>
            <person name="Yin M."/>
            <person name="Mo X."/>
            <person name="Sun C."/>
            <person name="Wu Q."/>
            <person name="Zhu B."/>
            <person name="Xiang M."/>
            <person name="Wang J."/>
            <person name="Wang Y."/>
            <person name="Zhang T."/>
            <person name="Xu B."/>
            <person name="Zheng H."/>
            <person name="Feng Z."/>
        </authorList>
    </citation>
    <scope>NUCLEOTIDE SEQUENCE [LARGE SCALE GENOMIC DNA]</scope>
    <source>
        <strain evidence="1">HuSjv2</strain>
        <tissue evidence="1">Worms</tissue>
    </source>
</reference>
<sequence>MSNPTIKVSLSKDAIDRRKISEHISNIKSSTIQFEKHYQQGRASSERLCKICVCIYIDSSDRMKVRQISNDNQHSELGDFL</sequence>
<name>A0A4Z2CPU6_SCHJA</name>